<name>A0ABR9PYN0_9BACT</name>
<organism evidence="3 4">
    <name type="scientific">Corallococcus soli</name>
    <dbReference type="NCBI Taxonomy" id="2710757"/>
    <lineage>
        <taxon>Bacteria</taxon>
        <taxon>Pseudomonadati</taxon>
        <taxon>Myxococcota</taxon>
        <taxon>Myxococcia</taxon>
        <taxon>Myxococcales</taxon>
        <taxon>Cystobacterineae</taxon>
        <taxon>Myxococcaceae</taxon>
        <taxon>Corallococcus</taxon>
    </lineage>
</organism>
<reference evidence="3 4" key="1">
    <citation type="submission" date="2020-02" db="EMBL/GenBank/DDBJ databases">
        <authorList>
            <person name="Babadi Z.K."/>
            <person name="Risdian C."/>
            <person name="Ebrahimipour G.H."/>
            <person name="Wink J."/>
        </authorList>
    </citation>
    <scope>NUCLEOTIDE SEQUENCE [LARGE SCALE GENOMIC DNA]</scope>
    <source>
        <strain evidence="3 4">ZKHCc1 1396</strain>
    </source>
</reference>
<protein>
    <submittedName>
        <fullName evidence="3">DUF2254 domain-containing protein</fullName>
    </submittedName>
</protein>
<dbReference type="Pfam" id="PF10011">
    <property type="entry name" value="DUF2254"/>
    <property type="match status" value="1"/>
</dbReference>
<keyword evidence="2" id="KW-0472">Membrane</keyword>
<dbReference type="RefSeq" id="WP_193430194.1">
    <property type="nucleotide sequence ID" value="NZ_CBCSIP010000001.1"/>
</dbReference>
<evidence type="ECO:0000313" key="3">
    <source>
        <dbReference type="EMBL" id="MBE4753040.1"/>
    </source>
</evidence>
<feature type="transmembrane region" description="Helical" evidence="2">
    <location>
        <begin position="54"/>
        <end position="72"/>
    </location>
</feature>
<keyword evidence="4" id="KW-1185">Reference proteome</keyword>
<evidence type="ECO:0000256" key="2">
    <source>
        <dbReference type="SAM" id="Phobius"/>
    </source>
</evidence>
<keyword evidence="2" id="KW-1133">Transmembrane helix</keyword>
<dbReference type="Proteomes" id="UP001516472">
    <property type="component" value="Unassembled WGS sequence"/>
</dbReference>
<feature type="transmembrane region" description="Helical" evidence="2">
    <location>
        <begin position="141"/>
        <end position="163"/>
    </location>
</feature>
<evidence type="ECO:0000313" key="4">
    <source>
        <dbReference type="Proteomes" id="UP001516472"/>
    </source>
</evidence>
<dbReference type="InterPro" id="IPR018723">
    <property type="entry name" value="DUF2254_membrane"/>
</dbReference>
<sequence>MATLGEGTQPWRERQMAGIGALPGEQARSGGAPKRARRGHETHRLRDWFVRSNWLLPMLAAVLGVVLGVMLADPAPDSVWALGGLAWRGTPRETRGVLSSVLGTAITSLSIILSLSMLVAQNLGAQYSPRLLRVYQRDAGIRVVLPVFIATCVYCVVAMQRLGLVAGTQEQPRPAAGMAVLLLVACGAALVFQVLHTLQLMRVENLVRMVAGITLRVARGLDGRRQLDAPPVTPQPPSTQALPLRAPSDGFVVDVDGVALLARAEARRLVVHVDVAIGEPVRQGAPIGRVEPEGPDRPRVPAECGDFVSAISLDRWRDQDADVSLGLRQLVDIAIKALSPAVNDPYTAVESLDQLTFVLCGLARLRQGPRVLADGEGRARVFLRAPELRDHLELATDQITRYGAGEPLVVLRLLRLVGEVGQCAQQPADRQAARATLHRILAEAERVGAAPSQLELQRRYARDVERALDGVPLPPLQAIEF</sequence>
<gene>
    <name evidence="3" type="ORF">G4177_33305</name>
</gene>
<dbReference type="EMBL" id="JAAIYO010000015">
    <property type="protein sequence ID" value="MBE4753040.1"/>
    <property type="molecule type" value="Genomic_DNA"/>
</dbReference>
<evidence type="ECO:0000256" key="1">
    <source>
        <dbReference type="SAM" id="MobiDB-lite"/>
    </source>
</evidence>
<feature type="transmembrane region" description="Helical" evidence="2">
    <location>
        <begin position="175"/>
        <end position="195"/>
    </location>
</feature>
<proteinExistence type="predicted"/>
<accession>A0ABR9PYN0</accession>
<feature type="region of interest" description="Disordered" evidence="1">
    <location>
        <begin position="20"/>
        <end position="39"/>
    </location>
</feature>
<comment type="caution">
    <text evidence="3">The sequence shown here is derived from an EMBL/GenBank/DDBJ whole genome shotgun (WGS) entry which is preliminary data.</text>
</comment>
<keyword evidence="2" id="KW-0812">Transmembrane</keyword>
<feature type="transmembrane region" description="Helical" evidence="2">
    <location>
        <begin position="97"/>
        <end position="120"/>
    </location>
</feature>